<sequence length="333" mass="37855">MTSPLILYDILPNVDNPQRPYALLPNPWITRLVLKAKNIPFTVKLITTDDLRAQGKDSFRERLGDALGPNGRPLIPMIEHNNRLIGDNMTIADYLDVAFPDTPSAYLPELSSSKAHQNETAHRLAWNQARQTRSTFMEGHAELIYHQATELFDEHQRVWMRSDEKIGMPNAYNLFLSLDRAVLLANVRSHIAGTFSILLPPATLRVQRISSGEDTTKLVNRPSNSPPLFLASPSKPGLIDFTVFSWFLFTYTADRPLNEAIWSETSDKARKWLEQYEGGKFALKGDIAQPNHWPGDLPLQGVSEWVDRMFSLYDNYTRKIINGEILEGEPEQL</sequence>
<dbReference type="PROSITE" id="PS50404">
    <property type="entry name" value="GST_NTER"/>
    <property type="match status" value="1"/>
</dbReference>
<comment type="caution">
    <text evidence="1">The sequence shown here is derived from an EMBL/GenBank/DDBJ whole genome shotgun (WGS) entry which is preliminary data.</text>
</comment>
<evidence type="ECO:0000313" key="2">
    <source>
        <dbReference type="Proteomes" id="UP000077521"/>
    </source>
</evidence>
<dbReference type="AlphaFoldDB" id="A0A177TBW5"/>
<name>A0A177TBW5_9BASI</name>
<dbReference type="InterPro" id="IPR004045">
    <property type="entry name" value="Glutathione_S-Trfase_N"/>
</dbReference>
<gene>
    <name evidence="1" type="ORF">A4X13_0g6438</name>
</gene>
<dbReference type="CDD" id="cd00570">
    <property type="entry name" value="GST_N_family"/>
    <property type="match status" value="1"/>
</dbReference>
<proteinExistence type="predicted"/>
<dbReference type="SUPFAM" id="SSF52833">
    <property type="entry name" value="Thioredoxin-like"/>
    <property type="match status" value="1"/>
</dbReference>
<protein>
    <submittedName>
        <fullName evidence="1">Uncharacterized protein</fullName>
    </submittedName>
</protein>
<evidence type="ECO:0000313" key="1">
    <source>
        <dbReference type="EMBL" id="KAE8244612.1"/>
    </source>
</evidence>
<dbReference type="Proteomes" id="UP000077521">
    <property type="component" value="Unassembled WGS sequence"/>
</dbReference>
<accession>A0A177TBW5</accession>
<reference evidence="1" key="1">
    <citation type="submission" date="2016-04" db="EMBL/GenBank/DDBJ databases">
        <authorList>
            <person name="Nguyen H.D."/>
            <person name="Samba Siva P."/>
            <person name="Cullis J."/>
            <person name="Levesque C.A."/>
            <person name="Hambleton S."/>
        </authorList>
    </citation>
    <scope>NUCLEOTIDE SEQUENCE</scope>
    <source>
        <strain evidence="1">DAOMC 236416</strain>
    </source>
</reference>
<dbReference type="InterPro" id="IPR036249">
    <property type="entry name" value="Thioredoxin-like_sf"/>
</dbReference>
<dbReference type="Gene3D" id="3.40.30.10">
    <property type="entry name" value="Glutaredoxin"/>
    <property type="match status" value="1"/>
</dbReference>
<dbReference type="EMBL" id="LWDF02000614">
    <property type="protein sequence ID" value="KAE8244612.1"/>
    <property type="molecule type" value="Genomic_DNA"/>
</dbReference>
<keyword evidence="2" id="KW-1185">Reference proteome</keyword>
<reference evidence="1" key="2">
    <citation type="journal article" date="2019" name="IMA Fungus">
        <title>Genome sequencing and comparison of five Tilletia species to identify candidate genes for the detection of regulated species infecting wheat.</title>
        <authorList>
            <person name="Nguyen H.D.T."/>
            <person name="Sultana T."/>
            <person name="Kesanakurti P."/>
            <person name="Hambleton S."/>
        </authorList>
    </citation>
    <scope>NUCLEOTIDE SEQUENCE</scope>
    <source>
        <strain evidence="1">DAOMC 236416</strain>
    </source>
</reference>
<organism evidence="1 2">
    <name type="scientific">Tilletia indica</name>
    <dbReference type="NCBI Taxonomy" id="43049"/>
    <lineage>
        <taxon>Eukaryota</taxon>
        <taxon>Fungi</taxon>
        <taxon>Dikarya</taxon>
        <taxon>Basidiomycota</taxon>
        <taxon>Ustilaginomycotina</taxon>
        <taxon>Exobasidiomycetes</taxon>
        <taxon>Tilletiales</taxon>
        <taxon>Tilletiaceae</taxon>
        <taxon>Tilletia</taxon>
    </lineage>
</organism>